<evidence type="ECO:0000256" key="1">
    <source>
        <dbReference type="SAM" id="SignalP"/>
    </source>
</evidence>
<proteinExistence type="predicted"/>
<dbReference type="Proteomes" id="UP000774283">
    <property type="component" value="Unassembled WGS sequence"/>
</dbReference>
<dbReference type="RefSeq" id="WP_168446575.1">
    <property type="nucleotide sequence ID" value="NZ_JAAXOW010000001.1"/>
</dbReference>
<sequence length="313" mass="33174">MRRGTRRAMTALASALALSWVLTSAAPRQSLPAMTGDGLVRAVAAGAGEAAGATGAHATITDVDHPDVAATDEDVVVTVEVSEAGPTVRLDRRGGAGWVTVAEATAETTTVALPVPSRAGDATYRVVLVPAGAGTVRTSPDLTIFQSDAVAHAAYVARARDAVQAYCPLTPIYVDSPDVRSGSTVGKARSSWSWADGQASWTQSIRLRSGLADDILEHTALHECAHVVQVRPLVDGERAYEASTARTERRYARGPAEPGELQADCMASVVTGRPSVMYYARTCSARQRADARDMWREHGSHRQSPALSWAWKD</sequence>
<gene>
    <name evidence="2" type="ORF">HF995_04560</name>
</gene>
<accession>A0A9X5INV7</accession>
<evidence type="ECO:0008006" key="4">
    <source>
        <dbReference type="Google" id="ProtNLM"/>
    </source>
</evidence>
<organism evidence="2 3">
    <name type="scientific">Sanguibacter hominis ATCC BAA-789</name>
    <dbReference type="NCBI Taxonomy" id="1312740"/>
    <lineage>
        <taxon>Bacteria</taxon>
        <taxon>Bacillati</taxon>
        <taxon>Actinomycetota</taxon>
        <taxon>Actinomycetes</taxon>
        <taxon>Micrococcales</taxon>
        <taxon>Sanguibacteraceae</taxon>
        <taxon>Sanguibacter</taxon>
    </lineage>
</organism>
<dbReference type="EMBL" id="JAAXOW010000001">
    <property type="protein sequence ID" value="NKX92552.1"/>
    <property type="molecule type" value="Genomic_DNA"/>
</dbReference>
<protein>
    <recommendedName>
        <fullName evidence="4">Tat pathway signal sequence domain protein</fullName>
    </recommendedName>
</protein>
<reference evidence="2 3" key="1">
    <citation type="submission" date="2020-04" db="EMBL/GenBank/DDBJ databases">
        <title>MicrobeNet Type strains.</title>
        <authorList>
            <person name="Nicholson A.C."/>
        </authorList>
    </citation>
    <scope>NUCLEOTIDE SEQUENCE [LARGE SCALE GENOMIC DNA]</scope>
    <source>
        <strain evidence="2 3">ATCC BAA-789</strain>
    </source>
</reference>
<keyword evidence="3" id="KW-1185">Reference proteome</keyword>
<evidence type="ECO:0000313" key="2">
    <source>
        <dbReference type="EMBL" id="NKX92552.1"/>
    </source>
</evidence>
<feature type="signal peptide" evidence="1">
    <location>
        <begin position="1"/>
        <end position="25"/>
    </location>
</feature>
<keyword evidence="1" id="KW-0732">Signal</keyword>
<name>A0A9X5INV7_9MICO</name>
<feature type="chain" id="PRO_5040755751" description="Tat pathway signal sequence domain protein" evidence="1">
    <location>
        <begin position="26"/>
        <end position="313"/>
    </location>
</feature>
<dbReference type="AlphaFoldDB" id="A0A9X5INV7"/>
<comment type="caution">
    <text evidence="2">The sequence shown here is derived from an EMBL/GenBank/DDBJ whole genome shotgun (WGS) entry which is preliminary data.</text>
</comment>
<evidence type="ECO:0000313" key="3">
    <source>
        <dbReference type="Proteomes" id="UP000774283"/>
    </source>
</evidence>